<keyword evidence="1" id="KW-0812">Transmembrane</keyword>
<feature type="transmembrane region" description="Helical" evidence="1">
    <location>
        <begin position="103"/>
        <end position="133"/>
    </location>
</feature>
<evidence type="ECO:0000313" key="2">
    <source>
        <dbReference type="EMBL" id="OIJ15130.1"/>
    </source>
</evidence>
<keyword evidence="3" id="KW-1185">Reference proteome</keyword>
<organism evidence="2 3">
    <name type="scientific">Anaerobacillus alkalilacustris</name>
    <dbReference type="NCBI Taxonomy" id="393763"/>
    <lineage>
        <taxon>Bacteria</taxon>
        <taxon>Bacillati</taxon>
        <taxon>Bacillota</taxon>
        <taxon>Bacilli</taxon>
        <taxon>Bacillales</taxon>
        <taxon>Bacillaceae</taxon>
        <taxon>Anaerobacillus</taxon>
    </lineage>
</organism>
<evidence type="ECO:0000313" key="3">
    <source>
        <dbReference type="Proteomes" id="UP000179524"/>
    </source>
</evidence>
<protein>
    <recommendedName>
        <fullName evidence="4">DUF624 domain-containing protein</fullName>
    </recommendedName>
</protein>
<feature type="transmembrane region" description="Helical" evidence="1">
    <location>
        <begin position="145"/>
        <end position="169"/>
    </location>
</feature>
<dbReference type="OrthoDB" id="2182676at2"/>
<sequence>MFGSQWYIRLGNWAFNLVLLNLLWFLFSFLGLFIVGFFPATAALFAVLRQLVMDDEDAPILKLFWNKFKSEFVMSNLVGYFVFIFGLILYLDLKVLQQLDNSIFRLALASITVVVAFAYLLTLLYIFPIFVHFDLKFMQYPKHALILAVAKPFHTILLIFMLAIVLFLYLKIPALIFIFGMSLIGLVMVKIASFSFPRKSLVN</sequence>
<keyword evidence="1" id="KW-1133">Transmembrane helix</keyword>
<feature type="transmembrane region" description="Helical" evidence="1">
    <location>
        <begin position="22"/>
        <end position="51"/>
    </location>
</feature>
<dbReference type="Proteomes" id="UP000179524">
    <property type="component" value="Unassembled WGS sequence"/>
</dbReference>
<accession>A0A1S2LSE0</accession>
<gene>
    <name evidence="2" type="ORF">BKP37_06850</name>
</gene>
<proteinExistence type="predicted"/>
<keyword evidence="1" id="KW-0472">Membrane</keyword>
<feature type="transmembrane region" description="Helical" evidence="1">
    <location>
        <begin position="72"/>
        <end position="91"/>
    </location>
</feature>
<dbReference type="InterPro" id="IPR006938">
    <property type="entry name" value="DUF624"/>
</dbReference>
<dbReference type="EMBL" id="MLQR01000014">
    <property type="protein sequence ID" value="OIJ15130.1"/>
    <property type="molecule type" value="Genomic_DNA"/>
</dbReference>
<reference evidence="2 3" key="1">
    <citation type="submission" date="2016-10" db="EMBL/GenBank/DDBJ databases">
        <title>Draft genome sequences of four alkaliphilic bacteria belonging to the Anaerobacillus genus.</title>
        <authorList>
            <person name="Bassil N.M."/>
            <person name="Lloyd J.R."/>
        </authorList>
    </citation>
    <scope>NUCLEOTIDE SEQUENCE [LARGE SCALE GENOMIC DNA]</scope>
    <source>
        <strain evidence="2 3">DSM 18345</strain>
    </source>
</reference>
<feature type="transmembrane region" description="Helical" evidence="1">
    <location>
        <begin position="175"/>
        <end position="196"/>
    </location>
</feature>
<dbReference type="Pfam" id="PF04854">
    <property type="entry name" value="DUF624"/>
    <property type="match status" value="1"/>
</dbReference>
<comment type="caution">
    <text evidence="2">The sequence shown here is derived from an EMBL/GenBank/DDBJ whole genome shotgun (WGS) entry which is preliminary data.</text>
</comment>
<name>A0A1S2LSE0_9BACI</name>
<dbReference type="AlphaFoldDB" id="A0A1S2LSE0"/>
<dbReference type="RefSeq" id="WP_071308874.1">
    <property type="nucleotide sequence ID" value="NZ_MLQR01000014.1"/>
</dbReference>
<evidence type="ECO:0000256" key="1">
    <source>
        <dbReference type="SAM" id="Phobius"/>
    </source>
</evidence>
<evidence type="ECO:0008006" key="4">
    <source>
        <dbReference type="Google" id="ProtNLM"/>
    </source>
</evidence>